<dbReference type="Gene3D" id="3.90.550.10">
    <property type="entry name" value="Spore Coat Polysaccharide Biosynthesis Protein SpsA, Chain A"/>
    <property type="match status" value="1"/>
</dbReference>
<dbReference type="FunFam" id="3.90.550.10:FF:000122">
    <property type="entry name" value="Dolichol-phosphate mannosyltransferase subunit 1"/>
    <property type="match status" value="1"/>
</dbReference>
<dbReference type="Pfam" id="PF00535">
    <property type="entry name" value="Glycos_transf_2"/>
    <property type="match status" value="1"/>
</dbReference>
<keyword evidence="2" id="KW-0328">Glycosyltransferase</keyword>
<dbReference type="GO" id="GO:0016020">
    <property type="term" value="C:membrane"/>
    <property type="evidence" value="ECO:0007669"/>
    <property type="project" value="GOC"/>
</dbReference>
<reference evidence="5 6" key="1">
    <citation type="journal article" date="2016" name="Nat. Commun.">
        <title>Thousands of microbial genomes shed light on interconnected biogeochemical processes in an aquifer system.</title>
        <authorList>
            <person name="Anantharaman K."/>
            <person name="Brown C.T."/>
            <person name="Hug L.A."/>
            <person name="Sharon I."/>
            <person name="Castelle C.J."/>
            <person name="Probst A.J."/>
            <person name="Thomas B.C."/>
            <person name="Singh A."/>
            <person name="Wilkins M.J."/>
            <person name="Karaoz U."/>
            <person name="Brodie E.L."/>
            <person name="Williams K.H."/>
            <person name="Hubbard S.S."/>
            <person name="Banfield J.F."/>
        </authorList>
    </citation>
    <scope>NUCLEOTIDE SEQUENCE [LARGE SCALE GENOMIC DNA]</scope>
</reference>
<evidence type="ECO:0000313" key="5">
    <source>
        <dbReference type="EMBL" id="OGZ95761.1"/>
    </source>
</evidence>
<dbReference type="PANTHER" id="PTHR43398:SF1">
    <property type="entry name" value="DOLICHOL-PHOSPHATE MANNOSYLTRANSFERASE SUBUNIT 1"/>
    <property type="match status" value="1"/>
</dbReference>
<dbReference type="Proteomes" id="UP000177152">
    <property type="component" value="Unassembled WGS sequence"/>
</dbReference>
<dbReference type="GO" id="GO:0004582">
    <property type="term" value="F:dolichyl-phosphate beta-D-mannosyltransferase activity"/>
    <property type="evidence" value="ECO:0007669"/>
    <property type="project" value="InterPro"/>
</dbReference>
<gene>
    <name evidence="5" type="ORF">A2633_00495</name>
</gene>
<sequence length="236" mass="26674">MLIVVPTYNEKNNLPELAEKIFGLGIAGLKLVVVDDSSPDGTGAVAERLREKYPMRVIHRPHKAGLGRAYAHAFSEILSSKDSFYRDVSFIIQMDADLSHDPAIIPELLRELASFDVVVGSRYVPGGSVENWDSLRRFLSRASNMYARVVLGLPYRDLTSGFKGYRRKALESLDMQSLSSIGYSFQIETLFRAHRKGYRITEIPISFRERKTGVSKLDVPIILEIFFKVLALRFSK</sequence>
<proteinExistence type="inferred from homology"/>
<evidence type="ECO:0000256" key="1">
    <source>
        <dbReference type="ARBA" id="ARBA00006739"/>
    </source>
</evidence>
<evidence type="ECO:0000259" key="4">
    <source>
        <dbReference type="Pfam" id="PF00535"/>
    </source>
</evidence>
<name>A0A1G2KB64_9BACT</name>
<organism evidence="5 6">
    <name type="scientific">Candidatus Sungbacteria bacterium RIFCSPHIGHO2_01_FULL_47_32</name>
    <dbReference type="NCBI Taxonomy" id="1802264"/>
    <lineage>
        <taxon>Bacteria</taxon>
        <taxon>Candidatus Sungiibacteriota</taxon>
    </lineage>
</organism>
<dbReference type="PANTHER" id="PTHR43398">
    <property type="entry name" value="DOLICHOL-PHOSPHATE MANNOSYLTRANSFERASE SUBUNIT 1"/>
    <property type="match status" value="1"/>
</dbReference>
<accession>A0A1G2KB64</accession>
<dbReference type="AlphaFoldDB" id="A0A1G2KB64"/>
<dbReference type="GO" id="GO:0009247">
    <property type="term" value="P:glycolipid biosynthetic process"/>
    <property type="evidence" value="ECO:0007669"/>
    <property type="project" value="TreeGrafter"/>
</dbReference>
<dbReference type="InterPro" id="IPR039528">
    <property type="entry name" value="DPM1-like"/>
</dbReference>
<dbReference type="CDD" id="cd06442">
    <property type="entry name" value="DPM1_like"/>
    <property type="match status" value="1"/>
</dbReference>
<dbReference type="InterPro" id="IPR001173">
    <property type="entry name" value="Glyco_trans_2-like"/>
</dbReference>
<evidence type="ECO:0000256" key="3">
    <source>
        <dbReference type="ARBA" id="ARBA00022679"/>
    </source>
</evidence>
<dbReference type="EMBL" id="MHQC01000005">
    <property type="protein sequence ID" value="OGZ95761.1"/>
    <property type="molecule type" value="Genomic_DNA"/>
</dbReference>
<comment type="similarity">
    <text evidence="1">Belongs to the glycosyltransferase 2 family.</text>
</comment>
<keyword evidence="3" id="KW-0808">Transferase</keyword>
<evidence type="ECO:0000313" key="6">
    <source>
        <dbReference type="Proteomes" id="UP000177152"/>
    </source>
</evidence>
<dbReference type="SUPFAM" id="SSF53448">
    <property type="entry name" value="Nucleotide-diphospho-sugar transferases"/>
    <property type="match status" value="1"/>
</dbReference>
<evidence type="ECO:0000256" key="2">
    <source>
        <dbReference type="ARBA" id="ARBA00022676"/>
    </source>
</evidence>
<feature type="domain" description="Glycosyltransferase 2-like" evidence="4">
    <location>
        <begin position="3"/>
        <end position="172"/>
    </location>
</feature>
<dbReference type="InterPro" id="IPR029044">
    <property type="entry name" value="Nucleotide-diphossugar_trans"/>
</dbReference>
<comment type="caution">
    <text evidence="5">The sequence shown here is derived from an EMBL/GenBank/DDBJ whole genome shotgun (WGS) entry which is preliminary data.</text>
</comment>
<protein>
    <recommendedName>
        <fullName evidence="4">Glycosyltransferase 2-like domain-containing protein</fullName>
    </recommendedName>
</protein>